<organism evidence="1 2">
    <name type="scientific">Morus notabilis</name>
    <dbReference type="NCBI Taxonomy" id="981085"/>
    <lineage>
        <taxon>Eukaryota</taxon>
        <taxon>Viridiplantae</taxon>
        <taxon>Streptophyta</taxon>
        <taxon>Embryophyta</taxon>
        <taxon>Tracheophyta</taxon>
        <taxon>Spermatophyta</taxon>
        <taxon>Magnoliopsida</taxon>
        <taxon>eudicotyledons</taxon>
        <taxon>Gunneridae</taxon>
        <taxon>Pentapetalae</taxon>
        <taxon>rosids</taxon>
        <taxon>fabids</taxon>
        <taxon>Rosales</taxon>
        <taxon>Moraceae</taxon>
        <taxon>Moreae</taxon>
        <taxon>Morus</taxon>
    </lineage>
</organism>
<gene>
    <name evidence="1" type="ORF">L484_008540</name>
</gene>
<protein>
    <submittedName>
        <fullName evidence="1">Uncharacterized protein</fullName>
    </submittedName>
</protein>
<reference evidence="2" key="1">
    <citation type="submission" date="2013-01" db="EMBL/GenBank/DDBJ databases">
        <title>Draft Genome Sequence of a Mulberry Tree, Morus notabilis C.K. Schneid.</title>
        <authorList>
            <person name="He N."/>
            <person name="Zhao S."/>
        </authorList>
    </citation>
    <scope>NUCLEOTIDE SEQUENCE</scope>
</reference>
<keyword evidence="2" id="KW-1185">Reference proteome</keyword>
<dbReference type="AlphaFoldDB" id="W9RWD8"/>
<dbReference type="Proteomes" id="UP000030645">
    <property type="component" value="Unassembled WGS sequence"/>
</dbReference>
<evidence type="ECO:0000313" key="1">
    <source>
        <dbReference type="EMBL" id="EXC14621.1"/>
    </source>
</evidence>
<dbReference type="EMBL" id="KE345767">
    <property type="protein sequence ID" value="EXC14621.1"/>
    <property type="molecule type" value="Genomic_DNA"/>
</dbReference>
<dbReference type="eggNOG" id="KOG1455">
    <property type="taxonomic scope" value="Eukaryota"/>
</dbReference>
<dbReference type="STRING" id="981085.W9RWD8"/>
<sequence>MVKKRSPIEGVNEELNKIASQNLDFAPTRRKVRSAFADVQQQLDHLLFKLGFSVLIFYK</sequence>
<evidence type="ECO:0000313" key="2">
    <source>
        <dbReference type="Proteomes" id="UP000030645"/>
    </source>
</evidence>
<name>W9RWD8_9ROSA</name>
<accession>W9RWD8</accession>
<proteinExistence type="predicted"/>